<keyword evidence="2" id="KW-1185">Reference proteome</keyword>
<proteinExistence type="predicted"/>
<reference evidence="1" key="1">
    <citation type="submission" date="2022-08" db="EMBL/GenBank/DDBJ databases">
        <authorList>
            <person name="Tistechok S."/>
            <person name="Samborskyy M."/>
            <person name="Roman I."/>
        </authorList>
    </citation>
    <scope>NUCLEOTIDE SEQUENCE</scope>
    <source>
        <strain evidence="1">DSM 103496</strain>
    </source>
</reference>
<name>A0A9X3AD02_9PSEU</name>
<sequence>MRFEFAFDRNPEVGLRLAGITRRNSAVVVDEQWFTARFGPWTVRTPLTNVVSASVGGPYRWWTAVGVRMSVSDRGLTFGSSTRSGVCLTFREPVRGIDPWGLIRHPGLTVTVARPEDLVADLGR</sequence>
<organism evidence="1 2">
    <name type="scientific">Umezawaea endophytica</name>
    <dbReference type="NCBI Taxonomy" id="1654476"/>
    <lineage>
        <taxon>Bacteria</taxon>
        <taxon>Bacillati</taxon>
        <taxon>Actinomycetota</taxon>
        <taxon>Actinomycetes</taxon>
        <taxon>Pseudonocardiales</taxon>
        <taxon>Pseudonocardiaceae</taxon>
        <taxon>Umezawaea</taxon>
    </lineage>
</organism>
<dbReference type="EMBL" id="JANYMP010000001">
    <property type="protein sequence ID" value="MCS7475607.1"/>
    <property type="molecule type" value="Genomic_DNA"/>
</dbReference>
<comment type="caution">
    <text evidence="1">The sequence shown here is derived from an EMBL/GenBank/DDBJ whole genome shotgun (WGS) entry which is preliminary data.</text>
</comment>
<accession>A0A9X3AD02</accession>
<protein>
    <submittedName>
        <fullName evidence="1">Uncharacterized protein</fullName>
    </submittedName>
</protein>
<evidence type="ECO:0000313" key="2">
    <source>
        <dbReference type="Proteomes" id="UP001141259"/>
    </source>
</evidence>
<gene>
    <name evidence="1" type="ORF">NZH93_01985</name>
</gene>
<dbReference type="AlphaFoldDB" id="A0A9X3AD02"/>
<dbReference type="Proteomes" id="UP001141259">
    <property type="component" value="Unassembled WGS sequence"/>
</dbReference>
<evidence type="ECO:0000313" key="1">
    <source>
        <dbReference type="EMBL" id="MCS7475607.1"/>
    </source>
</evidence>
<dbReference type="RefSeq" id="WP_259621119.1">
    <property type="nucleotide sequence ID" value="NZ_JANYMP010000001.1"/>
</dbReference>